<sequence>MRTFSFFSQRSPRQRGLATVVSAALIVSGVSAVAFAADVAAAPKAEAAAPAPIDLGDHPQDEAAALAQAHGSGERVEVVSERTPTATVWANPNGMLSKDITNHPVRVQQKDGSWAAVNTGLAAAGGGTV</sequence>
<proteinExistence type="predicted"/>
<dbReference type="Proteomes" id="UP001612915">
    <property type="component" value="Unassembled WGS sequence"/>
</dbReference>
<dbReference type="EMBL" id="JBITLV010000008">
    <property type="protein sequence ID" value="MFI7589532.1"/>
    <property type="molecule type" value="Genomic_DNA"/>
</dbReference>
<comment type="caution">
    <text evidence="2">The sequence shown here is derived from an EMBL/GenBank/DDBJ whole genome shotgun (WGS) entry which is preliminary data.</text>
</comment>
<dbReference type="RefSeq" id="WP_398284136.1">
    <property type="nucleotide sequence ID" value="NZ_JBITLV010000008.1"/>
</dbReference>
<evidence type="ECO:0000256" key="1">
    <source>
        <dbReference type="SAM" id="SignalP"/>
    </source>
</evidence>
<evidence type="ECO:0000313" key="3">
    <source>
        <dbReference type="Proteomes" id="UP001612915"/>
    </source>
</evidence>
<accession>A0ABW8AV70</accession>
<keyword evidence="1" id="KW-0732">Signal</keyword>
<organism evidence="2 3">
    <name type="scientific">Spongisporangium articulatum</name>
    <dbReference type="NCBI Taxonomy" id="3362603"/>
    <lineage>
        <taxon>Bacteria</taxon>
        <taxon>Bacillati</taxon>
        <taxon>Actinomycetota</taxon>
        <taxon>Actinomycetes</taxon>
        <taxon>Kineosporiales</taxon>
        <taxon>Kineosporiaceae</taxon>
        <taxon>Spongisporangium</taxon>
    </lineage>
</organism>
<name>A0ABW8AV70_9ACTN</name>
<keyword evidence="3" id="KW-1185">Reference proteome</keyword>
<protein>
    <submittedName>
        <fullName evidence="2">Uncharacterized protein</fullName>
    </submittedName>
</protein>
<reference evidence="2 3" key="1">
    <citation type="submission" date="2024-10" db="EMBL/GenBank/DDBJ databases">
        <title>The Natural Products Discovery Center: Release of the First 8490 Sequenced Strains for Exploring Actinobacteria Biosynthetic Diversity.</title>
        <authorList>
            <person name="Kalkreuter E."/>
            <person name="Kautsar S.A."/>
            <person name="Yang D."/>
            <person name="Bader C.D."/>
            <person name="Teijaro C.N."/>
            <person name="Fluegel L."/>
            <person name="Davis C.M."/>
            <person name="Simpson J.R."/>
            <person name="Lauterbach L."/>
            <person name="Steele A.D."/>
            <person name="Gui C."/>
            <person name="Meng S."/>
            <person name="Li G."/>
            <person name="Viehrig K."/>
            <person name="Ye F."/>
            <person name="Su P."/>
            <person name="Kiefer A.F."/>
            <person name="Nichols A."/>
            <person name="Cepeda A.J."/>
            <person name="Yan W."/>
            <person name="Fan B."/>
            <person name="Jiang Y."/>
            <person name="Adhikari A."/>
            <person name="Zheng C.-J."/>
            <person name="Schuster L."/>
            <person name="Cowan T.M."/>
            <person name="Smanski M.J."/>
            <person name="Chevrette M.G."/>
            <person name="De Carvalho L.P.S."/>
            <person name="Shen B."/>
        </authorList>
    </citation>
    <scope>NUCLEOTIDE SEQUENCE [LARGE SCALE GENOMIC DNA]</scope>
    <source>
        <strain evidence="2 3">NPDC049639</strain>
    </source>
</reference>
<gene>
    <name evidence="2" type="ORF">ACIB24_20900</name>
</gene>
<evidence type="ECO:0000313" key="2">
    <source>
        <dbReference type="EMBL" id="MFI7589532.1"/>
    </source>
</evidence>
<feature type="chain" id="PRO_5046481247" evidence="1">
    <location>
        <begin position="37"/>
        <end position="129"/>
    </location>
</feature>
<feature type="signal peptide" evidence="1">
    <location>
        <begin position="1"/>
        <end position="36"/>
    </location>
</feature>